<dbReference type="Gene3D" id="3.40.50.11540">
    <property type="entry name" value="NADH-ubiquinone oxidoreductase 51kDa subunit"/>
    <property type="match status" value="1"/>
</dbReference>
<dbReference type="AlphaFoldDB" id="A0AAW9DUP2"/>
<dbReference type="GO" id="GO:0051539">
    <property type="term" value="F:4 iron, 4 sulfur cluster binding"/>
    <property type="evidence" value="ECO:0007669"/>
    <property type="project" value="UniProtKB-KW"/>
</dbReference>
<organism evidence="9 10">
    <name type="scientific">Acidiphilium acidophilum</name>
    <name type="common">Thiobacillus acidophilus</name>
    <dbReference type="NCBI Taxonomy" id="76588"/>
    <lineage>
        <taxon>Bacteria</taxon>
        <taxon>Pseudomonadati</taxon>
        <taxon>Pseudomonadota</taxon>
        <taxon>Alphaproteobacteria</taxon>
        <taxon>Acetobacterales</taxon>
        <taxon>Acidocellaceae</taxon>
        <taxon>Acidiphilium</taxon>
    </lineage>
</organism>
<dbReference type="InterPro" id="IPR011538">
    <property type="entry name" value="Nuo51_FMN-bd"/>
</dbReference>
<dbReference type="InterPro" id="IPR019575">
    <property type="entry name" value="Nuop51_4Fe4S-bd"/>
</dbReference>
<keyword evidence="10" id="KW-1185">Reference proteome</keyword>
<keyword evidence="7" id="KW-0411">Iron-sulfur</keyword>
<dbReference type="Pfam" id="PF01512">
    <property type="entry name" value="Complex1_51K"/>
    <property type="match status" value="1"/>
</dbReference>
<dbReference type="InterPro" id="IPR001949">
    <property type="entry name" value="NADH-UbQ_OxRdtase_51kDa_CS"/>
</dbReference>
<comment type="similarity">
    <text evidence="3">Belongs to the complex I 51 kDa subunit family.</text>
</comment>
<dbReference type="SMART" id="SM00928">
    <property type="entry name" value="NADH_4Fe-4S"/>
    <property type="match status" value="1"/>
</dbReference>
<dbReference type="PANTHER" id="PTHR43578">
    <property type="entry name" value="NADH-QUINONE OXIDOREDUCTASE SUBUNIT F"/>
    <property type="match status" value="1"/>
</dbReference>
<evidence type="ECO:0000256" key="6">
    <source>
        <dbReference type="ARBA" id="ARBA00023004"/>
    </source>
</evidence>
<dbReference type="InterPro" id="IPR037207">
    <property type="entry name" value="Nuop51_4Fe4S-bd_sf"/>
</dbReference>
<feature type="domain" description="NADH-ubiquinone oxidoreductase 51kDa subunit iron-sulphur binding" evidence="8">
    <location>
        <begin position="333"/>
        <end position="378"/>
    </location>
</feature>
<dbReference type="SUPFAM" id="SSF142019">
    <property type="entry name" value="Nqo1 FMN-binding domain-like"/>
    <property type="match status" value="1"/>
</dbReference>
<dbReference type="Pfam" id="PF10531">
    <property type="entry name" value="SLBB"/>
    <property type="match status" value="1"/>
</dbReference>
<protein>
    <submittedName>
        <fullName evidence="9">NADH-quinone oxidoreductase subunit NuoF</fullName>
    </submittedName>
</protein>
<accession>A0AAW9DUP2</accession>
<evidence type="ECO:0000256" key="2">
    <source>
        <dbReference type="ARBA" id="ARBA00001966"/>
    </source>
</evidence>
<dbReference type="PROSITE" id="PS00644">
    <property type="entry name" value="COMPLEX1_51K_1"/>
    <property type="match status" value="1"/>
</dbReference>
<keyword evidence="4" id="KW-0004">4Fe-4S</keyword>
<evidence type="ECO:0000256" key="5">
    <source>
        <dbReference type="ARBA" id="ARBA00022723"/>
    </source>
</evidence>
<dbReference type="InterPro" id="IPR019554">
    <property type="entry name" value="Soluble_ligand-bd"/>
</dbReference>
<keyword evidence="6" id="KW-0408">Iron</keyword>
<dbReference type="SUPFAM" id="SSF140490">
    <property type="entry name" value="Nqo1C-terminal domain-like"/>
    <property type="match status" value="1"/>
</dbReference>
<evidence type="ECO:0000256" key="4">
    <source>
        <dbReference type="ARBA" id="ARBA00022485"/>
    </source>
</evidence>
<dbReference type="PROSITE" id="PS00645">
    <property type="entry name" value="COMPLEX1_51K_2"/>
    <property type="match status" value="1"/>
</dbReference>
<dbReference type="PANTHER" id="PTHR43578:SF3">
    <property type="entry name" value="NADH-QUINONE OXIDOREDUCTASE SUBUNIT F"/>
    <property type="match status" value="1"/>
</dbReference>
<evidence type="ECO:0000256" key="1">
    <source>
        <dbReference type="ARBA" id="ARBA00001917"/>
    </source>
</evidence>
<dbReference type="InterPro" id="IPR037225">
    <property type="entry name" value="Nuo51_FMN-bd_sf"/>
</dbReference>
<sequence>MSAIPRLPLTRNIRRGAAPFSRAEYEQADGYLAVRDTLGKVEPASLIALIAASGLGGCGGGGFPTGRKWQLMPGKDQRPGPRYLLINADEMEPGTFKDRLLLEGDPHQMIEGIILSAYALQADHAYIFVRGEYLTAIERLNHAIAEAEAAGLIGENILGSGFDLSVQVHGGAGRYICGEETALLNSLEGRRAIPRSKPPFPQVNGLWGCPTIVNNVETICNVPHIVRYGADWYRGLGVNGALGTKIYGVSGRVRNPGTFELPMGTPMRDMIEDHAGGMKDGYRLTAVLPGGASTAFLMAENLDVPMTFADMAKHGTRLGTGTAIVLDDKTCPVGFIANLQQFFARESCGWCAPCRDGLPWVERTLKSIEAGEGRATDLDLLLEMTGNLGPGRTFCALAPGAMASLQSGLQYFGPVFEQHIATKACPWT</sequence>
<evidence type="ECO:0000256" key="7">
    <source>
        <dbReference type="ARBA" id="ARBA00023014"/>
    </source>
</evidence>
<dbReference type="Pfam" id="PF10589">
    <property type="entry name" value="NADH_4Fe-4S"/>
    <property type="match status" value="1"/>
</dbReference>
<proteinExistence type="inferred from homology"/>
<name>A0AAW9DUP2_ACIAO</name>
<evidence type="ECO:0000256" key="3">
    <source>
        <dbReference type="ARBA" id="ARBA00007523"/>
    </source>
</evidence>
<dbReference type="GO" id="GO:0046872">
    <property type="term" value="F:metal ion binding"/>
    <property type="evidence" value="ECO:0007669"/>
    <property type="project" value="UniProtKB-KW"/>
</dbReference>
<dbReference type="GO" id="GO:0010181">
    <property type="term" value="F:FMN binding"/>
    <property type="evidence" value="ECO:0007669"/>
    <property type="project" value="InterPro"/>
</dbReference>
<evidence type="ECO:0000313" key="9">
    <source>
        <dbReference type="EMBL" id="MDX5932954.1"/>
    </source>
</evidence>
<evidence type="ECO:0000313" key="10">
    <source>
        <dbReference type="Proteomes" id="UP001279553"/>
    </source>
</evidence>
<comment type="caution">
    <text evidence="9">The sequence shown here is derived from an EMBL/GenBank/DDBJ whole genome shotgun (WGS) entry which is preliminary data.</text>
</comment>
<dbReference type="RefSeq" id="WP_319615811.1">
    <property type="nucleotide sequence ID" value="NZ_JAWXYB010000018.1"/>
</dbReference>
<dbReference type="Proteomes" id="UP001279553">
    <property type="component" value="Unassembled WGS sequence"/>
</dbReference>
<keyword evidence="5" id="KW-0479">Metal-binding</keyword>
<comment type="cofactor">
    <cofactor evidence="1">
        <name>FMN</name>
        <dbReference type="ChEBI" id="CHEBI:58210"/>
    </cofactor>
</comment>
<dbReference type="NCBIfam" id="NF010120">
    <property type="entry name" value="PRK13596.1"/>
    <property type="match status" value="1"/>
</dbReference>
<dbReference type="EMBL" id="JAWXYB010000018">
    <property type="protein sequence ID" value="MDX5932954.1"/>
    <property type="molecule type" value="Genomic_DNA"/>
</dbReference>
<dbReference type="GO" id="GO:0008137">
    <property type="term" value="F:NADH dehydrogenase (ubiquinone) activity"/>
    <property type="evidence" value="ECO:0007669"/>
    <property type="project" value="InterPro"/>
</dbReference>
<reference evidence="9 10" key="1">
    <citation type="submission" date="2023-11" db="EMBL/GenBank/DDBJ databases">
        <title>MicrobeMod: A computational toolkit for identifying prokaryotic methylation and restriction-modification with nanopore sequencing.</title>
        <authorList>
            <person name="Crits-Christoph A."/>
            <person name="Kang S.C."/>
            <person name="Lee H."/>
            <person name="Ostrov N."/>
        </authorList>
    </citation>
    <scope>NUCLEOTIDE SEQUENCE [LARGE SCALE GENOMIC DNA]</scope>
    <source>
        <strain evidence="9 10">DSMZ 700</strain>
    </source>
</reference>
<dbReference type="SUPFAM" id="SSF142984">
    <property type="entry name" value="Nqo1 middle domain-like"/>
    <property type="match status" value="1"/>
</dbReference>
<gene>
    <name evidence="9" type="primary">nuoF</name>
    <name evidence="9" type="ORF">SIL87_19565</name>
</gene>
<dbReference type="Gene3D" id="3.10.20.600">
    <property type="match status" value="1"/>
</dbReference>
<dbReference type="FunFam" id="3.40.50.11540:FF:000001">
    <property type="entry name" value="NADH dehydrogenase [ubiquinone] flavoprotein 1, mitochondrial"/>
    <property type="match status" value="1"/>
</dbReference>
<dbReference type="Gene3D" id="1.20.1440.230">
    <property type="entry name" value="NADH-ubiquinone oxidoreductase 51kDa subunit, iron-sulphur binding domain"/>
    <property type="match status" value="1"/>
</dbReference>
<evidence type="ECO:0000259" key="8">
    <source>
        <dbReference type="SMART" id="SM00928"/>
    </source>
</evidence>
<comment type="cofactor">
    <cofactor evidence="2">
        <name>[4Fe-4S] cluster</name>
        <dbReference type="ChEBI" id="CHEBI:49883"/>
    </cofactor>
</comment>